<keyword evidence="9" id="KW-1185">Reference proteome</keyword>
<dbReference type="CDD" id="cd11060">
    <property type="entry name" value="CYP57A1-like"/>
    <property type="match status" value="1"/>
</dbReference>
<dbReference type="InterPro" id="IPR036396">
    <property type="entry name" value="Cyt_P450_sf"/>
</dbReference>
<keyword evidence="6" id="KW-0408">Iron</keyword>
<dbReference type="OMA" id="WYYHAAR"/>
<dbReference type="STRING" id="105696.A0A1Y2MFD6"/>
<dbReference type="PRINTS" id="PR00385">
    <property type="entry name" value="P450"/>
</dbReference>
<dbReference type="InterPro" id="IPR001128">
    <property type="entry name" value="Cyt_P450"/>
</dbReference>
<comment type="cofactor">
    <cofactor evidence="6">
        <name>heme</name>
        <dbReference type="ChEBI" id="CHEBI:30413"/>
    </cofactor>
</comment>
<dbReference type="AlphaFoldDB" id="A0A1Y2MFD6"/>
<evidence type="ECO:0000313" key="8">
    <source>
        <dbReference type="EMBL" id="OSS54197.1"/>
    </source>
</evidence>
<evidence type="ECO:0000313" key="9">
    <source>
        <dbReference type="Proteomes" id="UP000193240"/>
    </source>
</evidence>
<feature type="transmembrane region" description="Helical" evidence="7">
    <location>
        <begin position="6"/>
        <end position="29"/>
    </location>
</feature>
<dbReference type="InterPro" id="IPR050121">
    <property type="entry name" value="Cytochrome_P450_monoxygenase"/>
</dbReference>
<dbReference type="EMBL" id="KZ107838">
    <property type="protein sequence ID" value="OSS54197.1"/>
    <property type="molecule type" value="Genomic_DNA"/>
</dbReference>
<dbReference type="FunFam" id="1.10.630.10:FF:000076">
    <property type="entry name" value="Cytochrome P450 monooxygenase"/>
    <property type="match status" value="1"/>
</dbReference>
<keyword evidence="7" id="KW-1133">Transmembrane helix</keyword>
<protein>
    <recommendedName>
        <fullName evidence="4">Cytochrome P450 monooxygenase ABA1</fullName>
    </recommendedName>
    <alternativeName>
        <fullName evidence="5">Abscisic acid biosynthesis protein 1</fullName>
    </alternativeName>
    <alternativeName>
        <fullName evidence="3">Cytochrome P450 monooxygenase aba1</fullName>
    </alternativeName>
</protein>
<keyword evidence="7" id="KW-0812">Transmembrane</keyword>
<comment type="pathway">
    <text evidence="1">Hormone biosynthesis.</text>
</comment>
<evidence type="ECO:0000256" key="5">
    <source>
        <dbReference type="ARBA" id="ARBA00079990"/>
    </source>
</evidence>
<dbReference type="PANTHER" id="PTHR24305">
    <property type="entry name" value="CYTOCHROME P450"/>
    <property type="match status" value="1"/>
</dbReference>
<evidence type="ECO:0000256" key="4">
    <source>
        <dbReference type="ARBA" id="ARBA00068222"/>
    </source>
</evidence>
<evidence type="ECO:0000256" key="3">
    <source>
        <dbReference type="ARBA" id="ARBA00067672"/>
    </source>
</evidence>
<dbReference type="Gene3D" id="1.10.630.10">
    <property type="entry name" value="Cytochrome P450"/>
    <property type="match status" value="1"/>
</dbReference>
<keyword evidence="6" id="KW-0349">Heme</keyword>
<accession>A0A1Y2MFD6</accession>
<dbReference type="PRINTS" id="PR00463">
    <property type="entry name" value="EP450I"/>
</dbReference>
<dbReference type="Pfam" id="PF00067">
    <property type="entry name" value="p450"/>
    <property type="match status" value="1"/>
</dbReference>
<dbReference type="GO" id="GO:0020037">
    <property type="term" value="F:heme binding"/>
    <property type="evidence" value="ECO:0007669"/>
    <property type="project" value="InterPro"/>
</dbReference>
<keyword evidence="6" id="KW-0479">Metal-binding</keyword>
<proteinExistence type="predicted"/>
<name>A0A1Y2MFD6_EPING</name>
<dbReference type="InterPro" id="IPR002401">
    <property type="entry name" value="Cyt_P450_E_grp-I"/>
</dbReference>
<dbReference type="GO" id="GO:0016705">
    <property type="term" value="F:oxidoreductase activity, acting on paired donors, with incorporation or reduction of molecular oxygen"/>
    <property type="evidence" value="ECO:0007669"/>
    <property type="project" value="InterPro"/>
</dbReference>
<reference evidence="8 9" key="1">
    <citation type="journal article" date="2017" name="Genome Announc.">
        <title>Genome sequence of the saprophytic ascomycete Epicoccum nigrum ICMP 19927 strain isolated from New Zealand.</title>
        <authorList>
            <person name="Fokin M."/>
            <person name="Fleetwood D."/>
            <person name="Weir B.S."/>
            <person name="Villas-Boas S.G."/>
        </authorList>
    </citation>
    <scope>NUCLEOTIDE SEQUENCE [LARGE SCALE GENOMIC DNA]</scope>
    <source>
        <strain evidence="8 9">ICMP 19927</strain>
    </source>
</reference>
<evidence type="ECO:0000256" key="7">
    <source>
        <dbReference type="SAM" id="Phobius"/>
    </source>
</evidence>
<feature type="binding site" description="axial binding residue" evidence="6">
    <location>
        <position position="481"/>
    </location>
    <ligand>
        <name>heme</name>
        <dbReference type="ChEBI" id="CHEBI:30413"/>
    </ligand>
    <ligandPart>
        <name>Fe</name>
        <dbReference type="ChEBI" id="CHEBI:18248"/>
    </ligandPart>
</feature>
<dbReference type="Proteomes" id="UP000193240">
    <property type="component" value="Unassembled WGS sequence"/>
</dbReference>
<evidence type="ECO:0000256" key="2">
    <source>
        <dbReference type="ARBA" id="ARBA00023026"/>
    </source>
</evidence>
<keyword evidence="2" id="KW-0843">Virulence</keyword>
<evidence type="ECO:0000256" key="6">
    <source>
        <dbReference type="PIRSR" id="PIRSR602401-1"/>
    </source>
</evidence>
<gene>
    <name evidence="8" type="ORF">B5807_00661</name>
</gene>
<dbReference type="InParanoid" id="A0A1Y2MFD6"/>
<sequence length="535" mass="59719">MDHRTLGALLNSVSPLYLGLLAIAAYLTVTRLRQAHRLRHFKGPATTSISWWWHSKAVLSGQAQRFYGDVTEKYGMVAVLPFETRTDGPGPIARVSPEHLITSDPELWAHINSVRSPYRRAPWYYHAARFEPGKDNVFTECDNERHDARRKKMYAGYSGKDNPTLEPAIDGHVQELVQLVKTYAAGTSSTAPVKAMDLAEKIPFFTLDVISHIGLGSPFGNLVHNKDVNDYLKSSEEGLKIGNTAFGMGLGWMRENPIIGPAISPSEKDPTGYGRMMYEARKIVDARRSKSVDDKSDMLASFIRNGVSGDDLFQEAFEQILAGSDTTAAAIRIILLYVMANPRVYAKLQAEIDQAVKSGAAPASPDIVSDTEVRKLPYLCAVVREGMRVHPPVVNLFSRIAPDGGDAVTVQGKEYFIPGGTMIGYSAWSMHRNNTDLYGEDAAVFRPERWFVNESDPAEKDRFKQMTKTNDMIFGYGRWVCLGRHIALIEVHKCVFELLRHFDIALSNPAAPWKTHNSLGLWEIKDMWVDVTARS</sequence>
<dbReference type="GO" id="GO:0005506">
    <property type="term" value="F:iron ion binding"/>
    <property type="evidence" value="ECO:0007669"/>
    <property type="project" value="InterPro"/>
</dbReference>
<evidence type="ECO:0000256" key="1">
    <source>
        <dbReference type="ARBA" id="ARBA00004972"/>
    </source>
</evidence>
<dbReference type="PANTHER" id="PTHR24305:SF168">
    <property type="entry name" value="P450, PUTATIVE (EUROFUNG)-RELATED"/>
    <property type="match status" value="1"/>
</dbReference>
<dbReference type="GO" id="GO:0004497">
    <property type="term" value="F:monooxygenase activity"/>
    <property type="evidence" value="ECO:0007669"/>
    <property type="project" value="InterPro"/>
</dbReference>
<keyword evidence="7" id="KW-0472">Membrane</keyword>
<organism evidence="8 9">
    <name type="scientific">Epicoccum nigrum</name>
    <name type="common">Soil fungus</name>
    <name type="synonym">Epicoccum purpurascens</name>
    <dbReference type="NCBI Taxonomy" id="105696"/>
    <lineage>
        <taxon>Eukaryota</taxon>
        <taxon>Fungi</taxon>
        <taxon>Dikarya</taxon>
        <taxon>Ascomycota</taxon>
        <taxon>Pezizomycotina</taxon>
        <taxon>Dothideomycetes</taxon>
        <taxon>Pleosporomycetidae</taxon>
        <taxon>Pleosporales</taxon>
        <taxon>Pleosporineae</taxon>
        <taxon>Didymellaceae</taxon>
        <taxon>Epicoccum</taxon>
    </lineage>
</organism>
<dbReference type="SUPFAM" id="SSF48264">
    <property type="entry name" value="Cytochrome P450"/>
    <property type="match status" value="1"/>
</dbReference>